<dbReference type="Proteomes" id="UP001629744">
    <property type="component" value="Unassembled WGS sequence"/>
</dbReference>
<accession>A0ABW9FZE1</accession>
<gene>
    <name evidence="1" type="ORF">ABEU19_003506</name>
</gene>
<keyword evidence="2" id="KW-1185">Reference proteome</keyword>
<evidence type="ECO:0000313" key="1">
    <source>
        <dbReference type="EMBL" id="MFM1729986.1"/>
    </source>
</evidence>
<reference evidence="1 2" key="1">
    <citation type="submission" date="2023-11" db="EMBL/GenBank/DDBJ databases">
        <authorList>
            <person name="Val-Calvo J."/>
            <person name="Scortti M."/>
            <person name="Vazquez-Boland J."/>
        </authorList>
    </citation>
    <scope>NUCLEOTIDE SEQUENCE [LARGE SCALE GENOMIC DNA]</scope>
    <source>
        <strain evidence="1 2">DSM 46662</strain>
    </source>
</reference>
<proteinExistence type="predicted"/>
<organism evidence="1 2">
    <name type="scientific">Prescottella soli</name>
    <dbReference type="NCBI Taxonomy" id="1543852"/>
    <lineage>
        <taxon>Bacteria</taxon>
        <taxon>Bacillati</taxon>
        <taxon>Actinomycetota</taxon>
        <taxon>Actinomycetes</taxon>
        <taxon>Mycobacteriales</taxon>
        <taxon>Nocardiaceae</taxon>
        <taxon>Prescottella</taxon>
    </lineage>
</organism>
<sequence>MSFTFGELAIQLAQPGVVLALSGNVEGPLTETAERCAFRGLDGEWKPLHLSVALMAFDESTHGGLVTVAEAPAARE</sequence>
<dbReference type="EMBL" id="JBDLNU010000004">
    <property type="protein sequence ID" value="MFM1729986.1"/>
    <property type="molecule type" value="Genomic_DNA"/>
</dbReference>
<comment type="caution">
    <text evidence="1">The sequence shown here is derived from an EMBL/GenBank/DDBJ whole genome shotgun (WGS) entry which is preliminary data.</text>
</comment>
<evidence type="ECO:0000313" key="2">
    <source>
        <dbReference type="Proteomes" id="UP001629744"/>
    </source>
</evidence>
<protein>
    <submittedName>
        <fullName evidence="1">Uncharacterized protein</fullName>
    </submittedName>
</protein>
<dbReference type="RefSeq" id="WP_348603257.1">
    <property type="nucleotide sequence ID" value="NZ_CP157276.1"/>
</dbReference>
<name>A0ABW9FZE1_9NOCA</name>